<dbReference type="EMBL" id="JAUIZM010000007">
    <property type="protein sequence ID" value="KAK1374309.1"/>
    <property type="molecule type" value="Genomic_DNA"/>
</dbReference>
<feature type="signal peptide" evidence="1">
    <location>
        <begin position="1"/>
        <end position="28"/>
    </location>
</feature>
<dbReference type="AlphaFoldDB" id="A0AAD8HWZ5"/>
<accession>A0AAD8HWZ5</accession>
<dbReference type="GO" id="GO:0030198">
    <property type="term" value="P:extracellular matrix organization"/>
    <property type="evidence" value="ECO:0007669"/>
    <property type="project" value="TreeGrafter"/>
</dbReference>
<comment type="caution">
    <text evidence="3">The sequence shown here is derived from an EMBL/GenBank/DDBJ whole genome shotgun (WGS) entry which is preliminary data.</text>
</comment>
<dbReference type="GO" id="GO:0004222">
    <property type="term" value="F:metalloendopeptidase activity"/>
    <property type="evidence" value="ECO:0007669"/>
    <property type="project" value="TreeGrafter"/>
</dbReference>
<reference evidence="3" key="1">
    <citation type="submission" date="2023-02" db="EMBL/GenBank/DDBJ databases">
        <title>Genome of toxic invasive species Heracleum sosnowskyi carries increased number of genes despite the absence of recent whole-genome duplications.</title>
        <authorList>
            <person name="Schelkunov M."/>
            <person name="Shtratnikova V."/>
            <person name="Makarenko M."/>
            <person name="Klepikova A."/>
            <person name="Omelchenko D."/>
            <person name="Novikova G."/>
            <person name="Obukhova E."/>
            <person name="Bogdanov V."/>
            <person name="Penin A."/>
            <person name="Logacheva M."/>
        </authorList>
    </citation>
    <scope>NUCLEOTIDE SEQUENCE</scope>
    <source>
        <strain evidence="3">Hsosn_3</strain>
        <tissue evidence="3">Leaf</tissue>
    </source>
</reference>
<feature type="domain" description="Peptidoglycan binding-like" evidence="2">
    <location>
        <begin position="51"/>
        <end position="118"/>
    </location>
</feature>
<evidence type="ECO:0000256" key="1">
    <source>
        <dbReference type="SAM" id="SignalP"/>
    </source>
</evidence>
<dbReference type="InterPro" id="IPR036366">
    <property type="entry name" value="PGBDSf"/>
</dbReference>
<organism evidence="3 4">
    <name type="scientific">Heracleum sosnowskyi</name>
    <dbReference type="NCBI Taxonomy" id="360622"/>
    <lineage>
        <taxon>Eukaryota</taxon>
        <taxon>Viridiplantae</taxon>
        <taxon>Streptophyta</taxon>
        <taxon>Embryophyta</taxon>
        <taxon>Tracheophyta</taxon>
        <taxon>Spermatophyta</taxon>
        <taxon>Magnoliopsida</taxon>
        <taxon>eudicotyledons</taxon>
        <taxon>Gunneridae</taxon>
        <taxon>Pentapetalae</taxon>
        <taxon>asterids</taxon>
        <taxon>campanulids</taxon>
        <taxon>Apiales</taxon>
        <taxon>Apiaceae</taxon>
        <taxon>Apioideae</taxon>
        <taxon>apioid superclade</taxon>
        <taxon>Tordylieae</taxon>
        <taxon>Tordyliinae</taxon>
        <taxon>Heracleum</taxon>
    </lineage>
</organism>
<sequence length="146" mass="16674">MAPTMFQTFSNIIFLLIVLLILPVFSNAKQSPVQLLENLQGYHKGDKVEGLHKLKQYLNKFGYLNYNHDHSKVQNLDSNSDEKDEHFDEILESAIKTNQLNFHLKPTGVLDSQTLTTMILPRCGVSDIMVNGATRMRAGQKKMHHH</sequence>
<dbReference type="Gene3D" id="1.10.101.10">
    <property type="entry name" value="PGBD-like superfamily/PGBD"/>
    <property type="match status" value="1"/>
</dbReference>
<gene>
    <name evidence="3" type="ORF">POM88_030502</name>
</gene>
<dbReference type="InterPro" id="IPR036365">
    <property type="entry name" value="PGBD-like_sf"/>
</dbReference>
<proteinExistence type="predicted"/>
<dbReference type="Pfam" id="PF01471">
    <property type="entry name" value="PG_binding_1"/>
    <property type="match status" value="1"/>
</dbReference>
<keyword evidence="1" id="KW-0732">Signal</keyword>
<dbReference type="PANTHER" id="PTHR10201:SF213">
    <property type="entry name" value="METALLOENDOPROTEINASE 2-MMP-LIKE"/>
    <property type="match status" value="1"/>
</dbReference>
<dbReference type="PANTHER" id="PTHR10201">
    <property type="entry name" value="MATRIX METALLOPROTEINASE"/>
    <property type="match status" value="1"/>
</dbReference>
<dbReference type="InterPro" id="IPR002477">
    <property type="entry name" value="Peptidoglycan-bd-like"/>
</dbReference>
<evidence type="ECO:0000259" key="2">
    <source>
        <dbReference type="Pfam" id="PF01471"/>
    </source>
</evidence>
<protein>
    <recommendedName>
        <fullName evidence="2">Peptidoglycan binding-like domain-containing protein</fullName>
    </recommendedName>
</protein>
<dbReference type="GO" id="GO:0030574">
    <property type="term" value="P:collagen catabolic process"/>
    <property type="evidence" value="ECO:0007669"/>
    <property type="project" value="TreeGrafter"/>
</dbReference>
<dbReference type="SUPFAM" id="SSF47090">
    <property type="entry name" value="PGBD-like"/>
    <property type="match status" value="1"/>
</dbReference>
<evidence type="ECO:0000313" key="3">
    <source>
        <dbReference type="EMBL" id="KAK1374309.1"/>
    </source>
</evidence>
<name>A0AAD8HWZ5_9APIA</name>
<dbReference type="Proteomes" id="UP001237642">
    <property type="component" value="Unassembled WGS sequence"/>
</dbReference>
<keyword evidence="4" id="KW-1185">Reference proteome</keyword>
<feature type="chain" id="PRO_5042193097" description="Peptidoglycan binding-like domain-containing protein" evidence="1">
    <location>
        <begin position="29"/>
        <end position="146"/>
    </location>
</feature>
<evidence type="ECO:0000313" key="4">
    <source>
        <dbReference type="Proteomes" id="UP001237642"/>
    </source>
</evidence>
<reference evidence="3" key="2">
    <citation type="submission" date="2023-05" db="EMBL/GenBank/DDBJ databases">
        <authorList>
            <person name="Schelkunov M.I."/>
        </authorList>
    </citation>
    <scope>NUCLEOTIDE SEQUENCE</scope>
    <source>
        <strain evidence="3">Hsosn_3</strain>
        <tissue evidence="3">Leaf</tissue>
    </source>
</reference>